<accession>A0A917N3T1</accession>
<reference evidence="2" key="1">
    <citation type="journal article" date="2014" name="Int. J. Syst. Evol. Microbiol.">
        <title>Complete genome sequence of Corynebacterium casei LMG S-19264T (=DSM 44701T), isolated from a smear-ripened cheese.</title>
        <authorList>
            <consortium name="US DOE Joint Genome Institute (JGI-PGF)"/>
            <person name="Walter F."/>
            <person name="Albersmeier A."/>
            <person name="Kalinowski J."/>
            <person name="Ruckert C."/>
        </authorList>
    </citation>
    <scope>NUCLEOTIDE SEQUENCE</scope>
    <source>
        <strain evidence="2">CCM 8711</strain>
    </source>
</reference>
<proteinExistence type="predicted"/>
<gene>
    <name evidence="2" type="ORF">GCM10011425_25190</name>
</gene>
<dbReference type="EMBL" id="BMDO01000006">
    <property type="protein sequence ID" value="GGI51307.1"/>
    <property type="molecule type" value="Genomic_DNA"/>
</dbReference>
<name>A0A917N3T1_9SPHI</name>
<keyword evidence="1" id="KW-0812">Transmembrane</keyword>
<evidence type="ECO:0000313" key="2">
    <source>
        <dbReference type="EMBL" id="GGI51307.1"/>
    </source>
</evidence>
<keyword evidence="1" id="KW-0472">Membrane</keyword>
<organism evidence="2 3">
    <name type="scientific">Mucilaginibacter galii</name>
    <dbReference type="NCBI Taxonomy" id="2005073"/>
    <lineage>
        <taxon>Bacteria</taxon>
        <taxon>Pseudomonadati</taxon>
        <taxon>Bacteroidota</taxon>
        <taxon>Sphingobacteriia</taxon>
        <taxon>Sphingobacteriales</taxon>
        <taxon>Sphingobacteriaceae</taxon>
        <taxon>Mucilaginibacter</taxon>
    </lineage>
</organism>
<dbReference type="AlphaFoldDB" id="A0A917N3T1"/>
<feature type="transmembrane region" description="Helical" evidence="1">
    <location>
        <begin position="90"/>
        <end position="111"/>
    </location>
</feature>
<comment type="caution">
    <text evidence="2">The sequence shown here is derived from an EMBL/GenBank/DDBJ whole genome shotgun (WGS) entry which is preliminary data.</text>
</comment>
<protein>
    <submittedName>
        <fullName evidence="2">Uncharacterized protein</fullName>
    </submittedName>
</protein>
<reference evidence="2" key="2">
    <citation type="submission" date="2020-09" db="EMBL/GenBank/DDBJ databases">
        <authorList>
            <person name="Sun Q."/>
            <person name="Sedlacek I."/>
        </authorList>
    </citation>
    <scope>NUCLEOTIDE SEQUENCE</scope>
    <source>
        <strain evidence="2">CCM 8711</strain>
    </source>
</reference>
<sequence length="235" mass="27138">MFFYYQIRNHPHKTVAVPEITCPLCHTAGHMEMNFMQKYAWVFGPIAPSGKFAMAFCDHCKNHVPAVRWTDEMDTVFQLHKRELKTPRRLYRGLIVFPLAMVAIVGAIILVTKVKGNKQQGNQALVKEAIAHPRKGDIFQINQSDGTNTNYTYFKVASTRGDSIYMYPSTVHLTDMKDMKQWDEIPVADDAYEKTPIAFSIKQAQTSDMFMYNTQPTQYGIVWSLYRDGQLYKKY</sequence>
<keyword evidence="1" id="KW-1133">Transmembrane helix</keyword>
<dbReference type="RefSeq" id="WP_188417263.1">
    <property type="nucleotide sequence ID" value="NZ_BMDO01000006.1"/>
</dbReference>
<keyword evidence="3" id="KW-1185">Reference proteome</keyword>
<dbReference type="Proteomes" id="UP000662074">
    <property type="component" value="Unassembled WGS sequence"/>
</dbReference>
<evidence type="ECO:0000256" key="1">
    <source>
        <dbReference type="SAM" id="Phobius"/>
    </source>
</evidence>
<evidence type="ECO:0000313" key="3">
    <source>
        <dbReference type="Proteomes" id="UP000662074"/>
    </source>
</evidence>